<gene>
    <name evidence="1" type="ORF">ACFO9E_18125</name>
</gene>
<evidence type="ECO:0008006" key="3">
    <source>
        <dbReference type="Google" id="ProtNLM"/>
    </source>
</evidence>
<dbReference type="RefSeq" id="WP_381196817.1">
    <property type="nucleotide sequence ID" value="NZ_JBHSFE010000014.1"/>
</dbReference>
<proteinExistence type="predicted"/>
<evidence type="ECO:0000313" key="2">
    <source>
        <dbReference type="Proteomes" id="UP001595993"/>
    </source>
</evidence>
<evidence type="ECO:0000313" key="1">
    <source>
        <dbReference type="EMBL" id="MFC4609716.1"/>
    </source>
</evidence>
<sequence>MPFLSGDRLTSARMNAIQPVPYHEIADALLTKTTTTYEDISGCSVTFDTTTDFAIYVVEAGFDCAVGTSSAGTDMNGRIVVDGIAEPGLAKHQMDNLDRDTVFTSARGTLATPGSHTIKLQGALSAAAGSGTFQTLTSILVTIYEVP</sequence>
<protein>
    <recommendedName>
        <fullName evidence="3">DUF4402 domain-containing protein</fullName>
    </recommendedName>
</protein>
<dbReference type="EMBL" id="JBHSFE010000014">
    <property type="protein sequence ID" value="MFC4609716.1"/>
    <property type="molecule type" value="Genomic_DNA"/>
</dbReference>
<name>A0ABV9G5Y9_9ACTN</name>
<comment type="caution">
    <text evidence="1">The sequence shown here is derived from an EMBL/GenBank/DDBJ whole genome shotgun (WGS) entry which is preliminary data.</text>
</comment>
<reference evidence="2" key="1">
    <citation type="journal article" date="2019" name="Int. J. Syst. Evol. Microbiol.">
        <title>The Global Catalogue of Microorganisms (GCM) 10K type strain sequencing project: providing services to taxonomists for standard genome sequencing and annotation.</title>
        <authorList>
            <consortium name="The Broad Institute Genomics Platform"/>
            <consortium name="The Broad Institute Genome Sequencing Center for Infectious Disease"/>
            <person name="Wu L."/>
            <person name="Ma J."/>
        </authorList>
    </citation>
    <scope>NUCLEOTIDE SEQUENCE [LARGE SCALE GENOMIC DNA]</scope>
    <source>
        <strain evidence="2">CGMCC 4.7139</strain>
    </source>
</reference>
<keyword evidence="2" id="KW-1185">Reference proteome</keyword>
<organism evidence="1 2">
    <name type="scientific">Streptomyces maoxianensis</name>
    <dbReference type="NCBI Taxonomy" id="1459942"/>
    <lineage>
        <taxon>Bacteria</taxon>
        <taxon>Bacillati</taxon>
        <taxon>Actinomycetota</taxon>
        <taxon>Actinomycetes</taxon>
        <taxon>Kitasatosporales</taxon>
        <taxon>Streptomycetaceae</taxon>
        <taxon>Streptomyces</taxon>
    </lineage>
</organism>
<accession>A0ABV9G5Y9</accession>
<dbReference type="Proteomes" id="UP001595993">
    <property type="component" value="Unassembled WGS sequence"/>
</dbReference>